<feature type="transmembrane region" description="Helical" evidence="1">
    <location>
        <begin position="12"/>
        <end position="42"/>
    </location>
</feature>
<organism evidence="2 3">
    <name type="scientific">Candidatus Paraprevotella stercoravium</name>
    <dbReference type="NCBI Taxonomy" id="2838725"/>
    <lineage>
        <taxon>Bacteria</taxon>
        <taxon>Pseudomonadati</taxon>
        <taxon>Bacteroidota</taxon>
        <taxon>Bacteroidia</taxon>
        <taxon>Bacteroidales</taxon>
        <taxon>Prevotellaceae</taxon>
        <taxon>Paraprevotella</taxon>
    </lineage>
</organism>
<dbReference type="EMBL" id="JAHLFU010000241">
    <property type="protein sequence ID" value="MBU3854497.1"/>
    <property type="molecule type" value="Genomic_DNA"/>
</dbReference>
<comment type="caution">
    <text evidence="2">The sequence shown here is derived from an EMBL/GenBank/DDBJ whole genome shotgun (WGS) entry which is preliminary data.</text>
</comment>
<gene>
    <name evidence="2" type="ORF">H9789_11925</name>
</gene>
<evidence type="ECO:0000313" key="3">
    <source>
        <dbReference type="Proteomes" id="UP000823865"/>
    </source>
</evidence>
<proteinExistence type="predicted"/>
<reference evidence="2" key="1">
    <citation type="journal article" date="2021" name="PeerJ">
        <title>Extensive microbial diversity within the chicken gut microbiome revealed by metagenomics and culture.</title>
        <authorList>
            <person name="Gilroy R."/>
            <person name="Ravi A."/>
            <person name="Getino M."/>
            <person name="Pursley I."/>
            <person name="Horton D.L."/>
            <person name="Alikhan N.F."/>
            <person name="Baker D."/>
            <person name="Gharbi K."/>
            <person name="Hall N."/>
            <person name="Watson M."/>
            <person name="Adriaenssens E.M."/>
            <person name="Foster-Nyarko E."/>
            <person name="Jarju S."/>
            <person name="Secka A."/>
            <person name="Antonio M."/>
            <person name="Oren A."/>
            <person name="Chaudhuri R.R."/>
            <person name="La Ragione R."/>
            <person name="Hildebrand F."/>
            <person name="Pallen M.J."/>
        </authorList>
    </citation>
    <scope>NUCLEOTIDE SEQUENCE</scope>
    <source>
        <strain evidence="2">G3-2149</strain>
    </source>
</reference>
<keyword evidence="1" id="KW-0472">Membrane</keyword>
<feature type="transmembrane region" description="Helical" evidence="1">
    <location>
        <begin position="48"/>
        <end position="69"/>
    </location>
</feature>
<dbReference type="Proteomes" id="UP000823865">
    <property type="component" value="Unassembled WGS sequence"/>
</dbReference>
<keyword evidence="1" id="KW-1133">Transmembrane helix</keyword>
<dbReference type="AlphaFoldDB" id="A0A9E2P266"/>
<sequence length="70" mass="7666">MKIRIIKCIGRTVMVLCLFIGTFLLLKSGIVSANILVAILLAGETISLAFRAIRLFFKAAVWLAVFGILL</sequence>
<evidence type="ECO:0000313" key="2">
    <source>
        <dbReference type="EMBL" id="MBU3854497.1"/>
    </source>
</evidence>
<reference evidence="2" key="2">
    <citation type="submission" date="2021-04" db="EMBL/GenBank/DDBJ databases">
        <authorList>
            <person name="Gilroy R."/>
        </authorList>
    </citation>
    <scope>NUCLEOTIDE SEQUENCE</scope>
    <source>
        <strain evidence="2">G3-2149</strain>
    </source>
</reference>
<evidence type="ECO:0000256" key="1">
    <source>
        <dbReference type="SAM" id="Phobius"/>
    </source>
</evidence>
<accession>A0A9E2P266</accession>
<name>A0A9E2P266_9BACT</name>
<keyword evidence="1" id="KW-0812">Transmembrane</keyword>
<protein>
    <submittedName>
        <fullName evidence="2">Uncharacterized protein</fullName>
    </submittedName>
</protein>